<evidence type="ECO:0000256" key="1">
    <source>
        <dbReference type="SAM" id="Phobius"/>
    </source>
</evidence>
<evidence type="ECO:0000313" key="3">
    <source>
        <dbReference type="Proteomes" id="UP000219612"/>
    </source>
</evidence>
<protein>
    <submittedName>
        <fullName evidence="2">Uncharacterized protein</fullName>
    </submittedName>
</protein>
<dbReference type="EMBL" id="OBDY01000020">
    <property type="protein sequence ID" value="SNY59384.1"/>
    <property type="molecule type" value="Genomic_DNA"/>
</dbReference>
<keyword evidence="1" id="KW-0472">Membrane</keyword>
<dbReference type="Proteomes" id="UP000219612">
    <property type="component" value="Unassembled WGS sequence"/>
</dbReference>
<keyword evidence="3" id="KW-1185">Reference proteome</keyword>
<dbReference type="AlphaFoldDB" id="A0A285JGI1"/>
<dbReference type="RefSeq" id="WP_179855449.1">
    <property type="nucleotide sequence ID" value="NZ_OBDY01000020.1"/>
</dbReference>
<evidence type="ECO:0000313" key="2">
    <source>
        <dbReference type="EMBL" id="SNY59384.1"/>
    </source>
</evidence>
<organism evidence="2 3">
    <name type="scientific">Paractinoplanes atraurantiacus</name>
    <dbReference type="NCBI Taxonomy" id="1036182"/>
    <lineage>
        <taxon>Bacteria</taxon>
        <taxon>Bacillati</taxon>
        <taxon>Actinomycetota</taxon>
        <taxon>Actinomycetes</taxon>
        <taxon>Micromonosporales</taxon>
        <taxon>Micromonosporaceae</taxon>
        <taxon>Paractinoplanes</taxon>
    </lineage>
</organism>
<keyword evidence="1" id="KW-1133">Transmembrane helix</keyword>
<sequence length="56" mass="5783">MGVFVLAQQPANRVWSHPLLCVALGGCVAATAGAVLARRRKPPHLGGGRVNGSHAR</sequence>
<gene>
    <name evidence="2" type="ORF">SAMN05421748_120126</name>
</gene>
<name>A0A285JGI1_9ACTN</name>
<accession>A0A285JGI1</accession>
<feature type="transmembrane region" description="Helical" evidence="1">
    <location>
        <begin position="15"/>
        <end position="37"/>
    </location>
</feature>
<reference evidence="2 3" key="1">
    <citation type="submission" date="2017-09" db="EMBL/GenBank/DDBJ databases">
        <authorList>
            <person name="Ehlers B."/>
            <person name="Leendertz F.H."/>
        </authorList>
    </citation>
    <scope>NUCLEOTIDE SEQUENCE [LARGE SCALE GENOMIC DNA]</scope>
    <source>
        <strain evidence="2 3">CGMCC 4.6857</strain>
    </source>
</reference>
<proteinExistence type="predicted"/>
<keyword evidence="1" id="KW-0812">Transmembrane</keyword>